<dbReference type="PRINTS" id="PR00463">
    <property type="entry name" value="EP450I"/>
</dbReference>
<evidence type="ECO:0008006" key="10">
    <source>
        <dbReference type="Google" id="ProtNLM"/>
    </source>
</evidence>
<comment type="caution">
    <text evidence="8">The sequence shown here is derived from an EMBL/GenBank/DDBJ whole genome shotgun (WGS) entry which is preliminary data.</text>
</comment>
<evidence type="ECO:0000256" key="5">
    <source>
        <dbReference type="ARBA" id="ARBA00023033"/>
    </source>
</evidence>
<dbReference type="EMBL" id="JAKNSF020000120">
    <property type="protein sequence ID" value="KAK7713904.1"/>
    <property type="molecule type" value="Genomic_DNA"/>
</dbReference>
<keyword evidence="3 6" id="KW-0560">Oxidoreductase</keyword>
<evidence type="ECO:0000256" key="6">
    <source>
        <dbReference type="RuleBase" id="RU000461"/>
    </source>
</evidence>
<keyword evidence="6" id="KW-0349">Heme</keyword>
<evidence type="ECO:0000256" key="1">
    <source>
        <dbReference type="ARBA" id="ARBA00010617"/>
    </source>
</evidence>
<dbReference type="InterPro" id="IPR036396">
    <property type="entry name" value="Cyt_P450_sf"/>
</dbReference>
<dbReference type="CDD" id="cd11065">
    <property type="entry name" value="CYP64-like"/>
    <property type="match status" value="1"/>
</dbReference>
<feature type="transmembrane region" description="Helical" evidence="7">
    <location>
        <begin position="26"/>
        <end position="46"/>
    </location>
</feature>
<keyword evidence="7" id="KW-0472">Membrane</keyword>
<organism evidence="8 9">
    <name type="scientific">Diaporthe eres</name>
    <name type="common">Phomopsis oblonga</name>
    <dbReference type="NCBI Taxonomy" id="83184"/>
    <lineage>
        <taxon>Eukaryota</taxon>
        <taxon>Fungi</taxon>
        <taxon>Dikarya</taxon>
        <taxon>Ascomycota</taxon>
        <taxon>Pezizomycotina</taxon>
        <taxon>Sordariomycetes</taxon>
        <taxon>Sordariomycetidae</taxon>
        <taxon>Diaporthales</taxon>
        <taxon>Diaporthaceae</taxon>
        <taxon>Diaporthe</taxon>
        <taxon>Diaporthe eres species complex</taxon>
    </lineage>
</organism>
<dbReference type="Proteomes" id="UP001430848">
    <property type="component" value="Unassembled WGS sequence"/>
</dbReference>
<evidence type="ECO:0000313" key="8">
    <source>
        <dbReference type="EMBL" id="KAK7713904.1"/>
    </source>
</evidence>
<evidence type="ECO:0000256" key="3">
    <source>
        <dbReference type="ARBA" id="ARBA00023002"/>
    </source>
</evidence>
<sequence length="519" mass="59619">MQINFRKRDGFTGFYAHTIEAGLGKMALLLSVLPIAGLLILITAFVRRQTEENRRRPPGTKIPPGPDGVSILGNMLQIPPHHSWLKFKDWADQYGPIIRFTILGRENVVLSTEQAANDLLRERGTIYSSREHLVMASDILSDNLRPLLLGYDERWRRGRKLMHQLTMAKMATSYQPSQSIESKRMLYDLIRDPSRYELWFERYAGGLIFRIGYGKTIVTGEEAHIRKAVHVVHSVERIASPGSYFVDTIPILRYLPEWMAPFKREGRQLHEAELKFFRTLINDVRAEREAKVTAPSFTNAWLEEEDAYGLTEDEAAYVIGTLFEAGSGTTASAMMSFMLIMTLYPQWQELTKDDVYNGFFFKKGTNFHANQWAIHRDPELYPEPEAFNPDRWLMPEYPTYREPLTKFPSLQNYSAFGFGRRICPGMGIAERSLYIFTSRVAWACRISRKKDSQGNEIIPPEYDYTTGFNTQPRPFLFDLEARSPEKAEYVAQAWEDANGADPLKHTANYELGQASGKSY</sequence>
<dbReference type="Pfam" id="PF00067">
    <property type="entry name" value="p450"/>
    <property type="match status" value="1"/>
</dbReference>
<dbReference type="InterPro" id="IPR002401">
    <property type="entry name" value="Cyt_P450_E_grp-I"/>
</dbReference>
<keyword evidence="7" id="KW-1133">Transmembrane helix</keyword>
<accession>A0ABR1NSV0</accession>
<dbReference type="PANTHER" id="PTHR46300:SF2">
    <property type="entry name" value="CYTOCHROME P450 MONOOXYGENASE ALNH-RELATED"/>
    <property type="match status" value="1"/>
</dbReference>
<comment type="similarity">
    <text evidence="1 6">Belongs to the cytochrome P450 family.</text>
</comment>
<keyword evidence="5 6" id="KW-0503">Monooxygenase</keyword>
<evidence type="ECO:0000256" key="7">
    <source>
        <dbReference type="SAM" id="Phobius"/>
    </source>
</evidence>
<dbReference type="Gene3D" id="1.10.630.10">
    <property type="entry name" value="Cytochrome P450"/>
    <property type="match status" value="2"/>
</dbReference>
<name>A0ABR1NSV0_DIAER</name>
<keyword evidence="9" id="KW-1185">Reference proteome</keyword>
<keyword evidence="7" id="KW-0812">Transmembrane</keyword>
<protein>
    <recommendedName>
        <fullName evidence="10">Cytochrome P450</fullName>
    </recommendedName>
</protein>
<dbReference type="InterPro" id="IPR017972">
    <property type="entry name" value="Cyt_P450_CS"/>
</dbReference>
<evidence type="ECO:0000313" key="9">
    <source>
        <dbReference type="Proteomes" id="UP001430848"/>
    </source>
</evidence>
<dbReference type="PANTHER" id="PTHR46300">
    <property type="entry name" value="P450, PUTATIVE (EUROFUNG)-RELATED-RELATED"/>
    <property type="match status" value="1"/>
</dbReference>
<dbReference type="SUPFAM" id="SSF48264">
    <property type="entry name" value="Cytochrome P450"/>
    <property type="match status" value="1"/>
</dbReference>
<dbReference type="InterPro" id="IPR001128">
    <property type="entry name" value="Cyt_P450"/>
</dbReference>
<dbReference type="PROSITE" id="PS00086">
    <property type="entry name" value="CYTOCHROME_P450"/>
    <property type="match status" value="1"/>
</dbReference>
<evidence type="ECO:0000256" key="4">
    <source>
        <dbReference type="ARBA" id="ARBA00023004"/>
    </source>
</evidence>
<proteinExistence type="inferred from homology"/>
<keyword evidence="2 6" id="KW-0479">Metal-binding</keyword>
<dbReference type="InterPro" id="IPR050364">
    <property type="entry name" value="Cytochrome_P450_fung"/>
</dbReference>
<keyword evidence="4 6" id="KW-0408">Iron</keyword>
<gene>
    <name evidence="8" type="ORF">SLS63_011856</name>
</gene>
<evidence type="ECO:0000256" key="2">
    <source>
        <dbReference type="ARBA" id="ARBA00022723"/>
    </source>
</evidence>
<reference evidence="8 9" key="1">
    <citation type="submission" date="2024-02" db="EMBL/GenBank/DDBJ databases">
        <title>De novo assembly and annotation of 12 fungi associated with fruit tree decline syndrome in Ontario, Canada.</title>
        <authorList>
            <person name="Sulman M."/>
            <person name="Ellouze W."/>
            <person name="Ilyukhin E."/>
        </authorList>
    </citation>
    <scope>NUCLEOTIDE SEQUENCE [LARGE SCALE GENOMIC DNA]</scope>
    <source>
        <strain evidence="8 9">M169</strain>
    </source>
</reference>